<proteinExistence type="predicted"/>
<name>A0A9P0NS09_APHGO</name>
<reference evidence="2" key="1">
    <citation type="submission" date="2022-02" db="EMBL/GenBank/DDBJ databases">
        <authorList>
            <person name="King R."/>
        </authorList>
    </citation>
    <scope>NUCLEOTIDE SEQUENCE</scope>
</reference>
<sequence>MDGRRNPRGFYNSHKSAKKQQKKTPSGKLILRRRQSRSFSISLIRDTRTVRRNAAAAVGTKPRFFTGRFRIVSVVGEYGFGRPTYRVAHAHSRTTTTPTLQYYNIFFFILLRYYYIYYTRKYIYVHCARNEPHRWR</sequence>
<evidence type="ECO:0000313" key="2">
    <source>
        <dbReference type="EMBL" id="CAH1737454.1"/>
    </source>
</evidence>
<protein>
    <submittedName>
        <fullName evidence="2">Uncharacterized protein</fullName>
    </submittedName>
</protein>
<accession>A0A9P0NS09</accession>
<evidence type="ECO:0000256" key="1">
    <source>
        <dbReference type="SAM" id="MobiDB-lite"/>
    </source>
</evidence>
<evidence type="ECO:0000313" key="3">
    <source>
        <dbReference type="Proteomes" id="UP001154329"/>
    </source>
</evidence>
<feature type="region of interest" description="Disordered" evidence="1">
    <location>
        <begin position="1"/>
        <end position="29"/>
    </location>
</feature>
<gene>
    <name evidence="2" type="ORF">APHIGO_LOCUS10988</name>
</gene>
<organism evidence="2 3">
    <name type="scientific">Aphis gossypii</name>
    <name type="common">Cotton aphid</name>
    <dbReference type="NCBI Taxonomy" id="80765"/>
    <lineage>
        <taxon>Eukaryota</taxon>
        <taxon>Metazoa</taxon>
        <taxon>Ecdysozoa</taxon>
        <taxon>Arthropoda</taxon>
        <taxon>Hexapoda</taxon>
        <taxon>Insecta</taxon>
        <taxon>Pterygota</taxon>
        <taxon>Neoptera</taxon>
        <taxon>Paraneoptera</taxon>
        <taxon>Hemiptera</taxon>
        <taxon>Sternorrhyncha</taxon>
        <taxon>Aphidomorpha</taxon>
        <taxon>Aphidoidea</taxon>
        <taxon>Aphididae</taxon>
        <taxon>Aphidini</taxon>
        <taxon>Aphis</taxon>
        <taxon>Aphis</taxon>
    </lineage>
</organism>
<dbReference type="EMBL" id="OU899037">
    <property type="protein sequence ID" value="CAH1737454.1"/>
    <property type="molecule type" value="Genomic_DNA"/>
</dbReference>
<keyword evidence="3" id="KW-1185">Reference proteome</keyword>
<dbReference type="Proteomes" id="UP001154329">
    <property type="component" value="Chromosome 4"/>
</dbReference>
<reference evidence="2" key="2">
    <citation type="submission" date="2022-10" db="EMBL/GenBank/DDBJ databases">
        <authorList>
            <consortium name="ENA_rothamsted_submissions"/>
            <consortium name="culmorum"/>
            <person name="King R."/>
        </authorList>
    </citation>
    <scope>NUCLEOTIDE SEQUENCE</scope>
</reference>
<dbReference type="AlphaFoldDB" id="A0A9P0NS09"/>